<evidence type="ECO:0000313" key="7">
    <source>
        <dbReference type="EMBL" id="KAG8223819.1"/>
    </source>
</evidence>
<dbReference type="Pfam" id="PF01363">
    <property type="entry name" value="FYVE"/>
    <property type="match status" value="1"/>
</dbReference>
<name>A0A8K0NXV7_LADFU</name>
<dbReference type="InterPro" id="IPR000306">
    <property type="entry name" value="Znf_FYVE"/>
</dbReference>
<keyword evidence="3" id="KW-0862">Zinc</keyword>
<comment type="caution">
    <text evidence="7">The sequence shown here is derived from an EMBL/GenBank/DDBJ whole genome shotgun (WGS) entry which is preliminary data.</text>
</comment>
<keyword evidence="5" id="KW-0175">Coiled coil</keyword>
<dbReference type="Gene3D" id="1.20.5.390">
    <property type="entry name" value="L1 transposable element, trimerization domain"/>
    <property type="match status" value="1"/>
</dbReference>
<evidence type="ECO:0000256" key="5">
    <source>
        <dbReference type="SAM" id="Coils"/>
    </source>
</evidence>
<dbReference type="Proteomes" id="UP000792457">
    <property type="component" value="Unassembled WGS sequence"/>
</dbReference>
<dbReference type="EMBL" id="KZ308175">
    <property type="protein sequence ID" value="KAG8223819.1"/>
    <property type="molecule type" value="Genomic_DNA"/>
</dbReference>
<keyword evidence="1" id="KW-0479">Metal-binding</keyword>
<dbReference type="SUPFAM" id="SSF57903">
    <property type="entry name" value="FYVE/PHD zinc finger"/>
    <property type="match status" value="1"/>
</dbReference>
<proteinExistence type="predicted"/>
<evidence type="ECO:0000313" key="8">
    <source>
        <dbReference type="Proteomes" id="UP000792457"/>
    </source>
</evidence>
<dbReference type="OrthoDB" id="8251707at2759"/>
<dbReference type="Gene3D" id="3.30.40.10">
    <property type="entry name" value="Zinc/RING finger domain, C3HC4 (zinc finger)"/>
    <property type="match status" value="1"/>
</dbReference>
<dbReference type="SMART" id="SM00064">
    <property type="entry name" value="FYVE"/>
    <property type="match status" value="1"/>
</dbReference>
<evidence type="ECO:0000256" key="3">
    <source>
        <dbReference type="ARBA" id="ARBA00022833"/>
    </source>
</evidence>
<dbReference type="InterPro" id="IPR013083">
    <property type="entry name" value="Znf_RING/FYVE/PHD"/>
</dbReference>
<gene>
    <name evidence="7" type="ORF">J437_LFUL003705</name>
</gene>
<evidence type="ECO:0000256" key="2">
    <source>
        <dbReference type="ARBA" id="ARBA00022771"/>
    </source>
</evidence>
<reference evidence="7" key="1">
    <citation type="submission" date="2013-04" db="EMBL/GenBank/DDBJ databases">
        <authorList>
            <person name="Qu J."/>
            <person name="Murali S.C."/>
            <person name="Bandaranaike D."/>
            <person name="Bellair M."/>
            <person name="Blankenburg K."/>
            <person name="Chao H."/>
            <person name="Dinh H."/>
            <person name="Doddapaneni H."/>
            <person name="Downs B."/>
            <person name="Dugan-Rocha S."/>
            <person name="Elkadiri S."/>
            <person name="Gnanaolivu R.D."/>
            <person name="Hernandez B."/>
            <person name="Javaid M."/>
            <person name="Jayaseelan J.C."/>
            <person name="Lee S."/>
            <person name="Li M."/>
            <person name="Ming W."/>
            <person name="Munidasa M."/>
            <person name="Muniz J."/>
            <person name="Nguyen L."/>
            <person name="Ongeri F."/>
            <person name="Osuji N."/>
            <person name="Pu L.-L."/>
            <person name="Puazo M."/>
            <person name="Qu C."/>
            <person name="Quiroz J."/>
            <person name="Raj R."/>
            <person name="Weissenberger G."/>
            <person name="Xin Y."/>
            <person name="Zou X."/>
            <person name="Han Y."/>
            <person name="Richards S."/>
            <person name="Worley K."/>
            <person name="Muzny D."/>
            <person name="Gibbs R."/>
        </authorList>
    </citation>
    <scope>NUCLEOTIDE SEQUENCE</scope>
    <source>
        <strain evidence="7">Sampled in the wild</strain>
    </source>
</reference>
<dbReference type="SUPFAM" id="SSF69979">
    <property type="entry name" value="Eea1 homodimerisation domain"/>
    <property type="match status" value="1"/>
</dbReference>
<keyword evidence="8" id="KW-1185">Reference proteome</keyword>
<dbReference type="InterPro" id="IPR011011">
    <property type="entry name" value="Znf_FYVE_PHD"/>
</dbReference>
<dbReference type="PROSITE" id="PS50178">
    <property type="entry name" value="ZF_FYVE"/>
    <property type="match status" value="1"/>
</dbReference>
<organism evidence="7 8">
    <name type="scientific">Ladona fulva</name>
    <name type="common">Scarce chaser dragonfly</name>
    <name type="synonym">Libellula fulva</name>
    <dbReference type="NCBI Taxonomy" id="123851"/>
    <lineage>
        <taxon>Eukaryota</taxon>
        <taxon>Metazoa</taxon>
        <taxon>Ecdysozoa</taxon>
        <taxon>Arthropoda</taxon>
        <taxon>Hexapoda</taxon>
        <taxon>Insecta</taxon>
        <taxon>Pterygota</taxon>
        <taxon>Palaeoptera</taxon>
        <taxon>Odonata</taxon>
        <taxon>Epiprocta</taxon>
        <taxon>Anisoptera</taxon>
        <taxon>Libelluloidea</taxon>
        <taxon>Libellulidae</taxon>
        <taxon>Ladona</taxon>
    </lineage>
</organism>
<feature type="domain" description="FYVE-type" evidence="6">
    <location>
        <begin position="380"/>
        <end position="438"/>
    </location>
</feature>
<dbReference type="Gene3D" id="1.10.287.1490">
    <property type="match status" value="1"/>
</dbReference>
<dbReference type="PANTHER" id="PTHR23164">
    <property type="entry name" value="EARLY ENDOSOME ANTIGEN 1"/>
    <property type="match status" value="1"/>
</dbReference>
<dbReference type="GO" id="GO:0005769">
    <property type="term" value="C:early endosome"/>
    <property type="evidence" value="ECO:0007669"/>
    <property type="project" value="TreeGrafter"/>
</dbReference>
<evidence type="ECO:0000256" key="1">
    <source>
        <dbReference type="ARBA" id="ARBA00022723"/>
    </source>
</evidence>
<feature type="coiled-coil region" evidence="5">
    <location>
        <begin position="155"/>
        <end position="355"/>
    </location>
</feature>
<dbReference type="PANTHER" id="PTHR23164:SF30">
    <property type="entry name" value="EARLY ENDOSOME ANTIGEN 1"/>
    <property type="match status" value="1"/>
</dbReference>
<accession>A0A8K0NXV7</accession>
<keyword evidence="2 4" id="KW-0863">Zinc-finger</keyword>
<evidence type="ECO:0000259" key="6">
    <source>
        <dbReference type="PROSITE" id="PS50178"/>
    </source>
</evidence>
<sequence length="440" mass="50784">MKKVSSVCSYLRKELLSCKEALSSFSGEWSHYNKLCLEKIKVISVLHAQVEKEAKTVPQLQENLYTAMKSVDEKNNEIEELMKNLQAEKMRSSELEDSNSIKSMEIEELNNNLGFEKDKVSKLSGEIEKLSQQQREMKGHIGECENKVKSLTSDLLACEKMVADLQIEKGQLEAKIAADLHEKEVEIKEILEQSEERFQKQTLLAEKEIEELKENYEEQMKKHETEIESLSAVIAKEEQQKEEEEELLANSTLMQEFALFRNKHESTVAMLNDNIKSLTVELGLREEAEKVKESMIEKLQEQNSSQKAEWETERQALLERYIESTKENERLKGATNELRRRLEDSQAALHEIGRENQTYQARDSIAMELAKLSGRKWTEDSDVTNCMKCDKEFSIRVRKHHCRNCGQIFCNDCSSKLAALASNKKPVRVCEACYVELVQN</sequence>
<dbReference type="InterPro" id="IPR017455">
    <property type="entry name" value="Znf_FYVE-rel"/>
</dbReference>
<feature type="coiled-coil region" evidence="5">
    <location>
        <begin position="68"/>
        <end position="126"/>
    </location>
</feature>
<evidence type="ECO:0000256" key="4">
    <source>
        <dbReference type="PROSITE-ProRule" id="PRU00091"/>
    </source>
</evidence>
<dbReference type="CDD" id="cd15730">
    <property type="entry name" value="FYVE_EEA1"/>
    <property type="match status" value="1"/>
</dbReference>
<dbReference type="GO" id="GO:0008270">
    <property type="term" value="F:zinc ion binding"/>
    <property type="evidence" value="ECO:0007669"/>
    <property type="project" value="UniProtKB-KW"/>
</dbReference>
<protein>
    <recommendedName>
        <fullName evidence="6">FYVE-type domain-containing protein</fullName>
    </recommendedName>
</protein>
<dbReference type="GO" id="GO:0006897">
    <property type="term" value="P:endocytosis"/>
    <property type="evidence" value="ECO:0007669"/>
    <property type="project" value="TreeGrafter"/>
</dbReference>
<dbReference type="GO" id="GO:0005545">
    <property type="term" value="F:1-phosphatidylinositol binding"/>
    <property type="evidence" value="ECO:0007669"/>
    <property type="project" value="TreeGrafter"/>
</dbReference>
<reference evidence="7" key="2">
    <citation type="submission" date="2017-10" db="EMBL/GenBank/DDBJ databases">
        <title>Ladona fulva Genome sequencing and assembly.</title>
        <authorList>
            <person name="Murali S."/>
            <person name="Richards S."/>
            <person name="Bandaranaike D."/>
            <person name="Bellair M."/>
            <person name="Blankenburg K."/>
            <person name="Chao H."/>
            <person name="Dinh H."/>
            <person name="Doddapaneni H."/>
            <person name="Dugan-Rocha S."/>
            <person name="Elkadiri S."/>
            <person name="Gnanaolivu R."/>
            <person name="Hernandez B."/>
            <person name="Skinner E."/>
            <person name="Javaid M."/>
            <person name="Lee S."/>
            <person name="Li M."/>
            <person name="Ming W."/>
            <person name="Munidasa M."/>
            <person name="Muniz J."/>
            <person name="Nguyen L."/>
            <person name="Hughes D."/>
            <person name="Osuji N."/>
            <person name="Pu L.-L."/>
            <person name="Puazo M."/>
            <person name="Qu C."/>
            <person name="Quiroz J."/>
            <person name="Raj R."/>
            <person name="Weissenberger G."/>
            <person name="Xin Y."/>
            <person name="Zou X."/>
            <person name="Han Y."/>
            <person name="Worley K."/>
            <person name="Muzny D."/>
            <person name="Gibbs R."/>
        </authorList>
    </citation>
    <scope>NUCLEOTIDE SEQUENCE</scope>
    <source>
        <strain evidence="7">Sampled in the wild</strain>
    </source>
</reference>
<dbReference type="AlphaFoldDB" id="A0A8K0NXV7"/>